<evidence type="ECO:0000313" key="2">
    <source>
        <dbReference type="Proteomes" id="UP001459277"/>
    </source>
</evidence>
<dbReference type="AlphaFoldDB" id="A0AAW2D722"/>
<gene>
    <name evidence="1" type="ORF">SO802_013635</name>
</gene>
<accession>A0AAW2D722</accession>
<name>A0AAW2D722_9ROSI</name>
<reference evidence="1 2" key="1">
    <citation type="submission" date="2024-01" db="EMBL/GenBank/DDBJ databases">
        <title>A telomere-to-telomere, gap-free genome of sweet tea (Lithocarpus litseifolius).</title>
        <authorList>
            <person name="Zhou J."/>
        </authorList>
    </citation>
    <scope>NUCLEOTIDE SEQUENCE [LARGE SCALE GENOMIC DNA]</scope>
    <source>
        <strain evidence="1">Zhou-2022a</strain>
        <tissue evidence="1">Leaf</tissue>
    </source>
</reference>
<organism evidence="1 2">
    <name type="scientific">Lithocarpus litseifolius</name>
    <dbReference type="NCBI Taxonomy" id="425828"/>
    <lineage>
        <taxon>Eukaryota</taxon>
        <taxon>Viridiplantae</taxon>
        <taxon>Streptophyta</taxon>
        <taxon>Embryophyta</taxon>
        <taxon>Tracheophyta</taxon>
        <taxon>Spermatophyta</taxon>
        <taxon>Magnoliopsida</taxon>
        <taxon>eudicotyledons</taxon>
        <taxon>Gunneridae</taxon>
        <taxon>Pentapetalae</taxon>
        <taxon>rosids</taxon>
        <taxon>fabids</taxon>
        <taxon>Fagales</taxon>
        <taxon>Fagaceae</taxon>
        <taxon>Lithocarpus</taxon>
    </lineage>
</organism>
<sequence length="173" mass="20235">MFVIDIILYHGGPLKNANANKGLPFEGPGIKFYYTQIDRRLKTLDELKMIVMEELYANPAIHNIQITYCMSYEVLKHRINYKYMAIETVKHVKIMFNKLERIPEVNGIELYIQLEPRAEVGIEKIQQTTTSLQVTVSNAQYEYYTYVEDDDDDYADEISLTTTTNDEDFVNRD</sequence>
<dbReference type="EMBL" id="JAZDWU010000004">
    <property type="protein sequence ID" value="KAL0006074.1"/>
    <property type="molecule type" value="Genomic_DNA"/>
</dbReference>
<comment type="caution">
    <text evidence="1">The sequence shown here is derived from an EMBL/GenBank/DDBJ whole genome shotgun (WGS) entry which is preliminary data.</text>
</comment>
<proteinExistence type="predicted"/>
<keyword evidence="2" id="KW-1185">Reference proteome</keyword>
<dbReference type="Proteomes" id="UP001459277">
    <property type="component" value="Unassembled WGS sequence"/>
</dbReference>
<evidence type="ECO:0000313" key="1">
    <source>
        <dbReference type="EMBL" id="KAL0006074.1"/>
    </source>
</evidence>
<protein>
    <submittedName>
        <fullName evidence="1">Uncharacterized protein</fullName>
    </submittedName>
</protein>